<proteinExistence type="predicted"/>
<dbReference type="EMBL" id="JAUSRA010000001">
    <property type="protein sequence ID" value="MDP9795391.1"/>
    <property type="molecule type" value="Genomic_DNA"/>
</dbReference>
<accession>A0ABT9MVV2</accession>
<evidence type="ECO:0000313" key="2">
    <source>
        <dbReference type="Proteomes" id="UP001240984"/>
    </source>
</evidence>
<dbReference type="RefSeq" id="WP_306831162.1">
    <property type="nucleotide sequence ID" value="NZ_JAUSRA010000001.1"/>
</dbReference>
<name>A0ABT9MVV2_9ACTN</name>
<evidence type="ECO:0000313" key="1">
    <source>
        <dbReference type="EMBL" id="MDP9795391.1"/>
    </source>
</evidence>
<comment type="caution">
    <text evidence="1">The sequence shown here is derived from an EMBL/GenBank/DDBJ whole genome shotgun (WGS) entry which is preliminary data.</text>
</comment>
<gene>
    <name evidence="1" type="ORF">J2S43_003903</name>
</gene>
<sequence>MNAVLVPPAWATVAPARTLLVVVRTGTTLGRLLDVLTLTAADHRIQTVFTHDPDHPPIFAAGTAEFLNRLQAPVISWSDAAATRFDLAIAASENDRLHELDAPILLIPHGLGFHKYYPGGTTISGMNPDRLVHEGRVVPAAIALTHPDELSLLATTCPPAVPHAVVVGDPSLDRMLAARHRVPAFRAALGARGRTLAVLASTWGPDSLLGRFPDLPERLAAALPVDEYAIAAILHPGIWSAHGPWQVRAWLSRATASGVRVIPPESGWQATLTAADLVVSDAGSLSLYAALLGKPLLLTPGGPTVVPDTAIADLLTTAPRLAPDRDLLPQIKTIPHGYAVPPAVDTPGTCAPRLRSLIYRLLDLAEPATPAELPPPPAPVSTDSAISAYVVDAPITDGIASLRRFPATLPSPPEREPADHRHTLADLRHATHGQLAGATIIHTASRHDAAALLATWPSVALVTTTDREGHCHAVPRTGPTTTLTADGCDPTLLASLAYLRLRQPGLRTDVFRIGDRLIPVTSSD</sequence>
<organism evidence="1 2">
    <name type="scientific">Catenuloplanes nepalensis</name>
    <dbReference type="NCBI Taxonomy" id="587533"/>
    <lineage>
        <taxon>Bacteria</taxon>
        <taxon>Bacillati</taxon>
        <taxon>Actinomycetota</taxon>
        <taxon>Actinomycetes</taxon>
        <taxon>Micromonosporales</taxon>
        <taxon>Micromonosporaceae</taxon>
        <taxon>Catenuloplanes</taxon>
    </lineage>
</organism>
<reference evidence="1 2" key="1">
    <citation type="submission" date="2023-07" db="EMBL/GenBank/DDBJ databases">
        <title>Sequencing the genomes of 1000 actinobacteria strains.</title>
        <authorList>
            <person name="Klenk H.-P."/>
        </authorList>
    </citation>
    <scope>NUCLEOTIDE SEQUENCE [LARGE SCALE GENOMIC DNA]</scope>
    <source>
        <strain evidence="1 2">DSM 44710</strain>
    </source>
</reference>
<dbReference type="SUPFAM" id="SSF53756">
    <property type="entry name" value="UDP-Glycosyltransferase/glycogen phosphorylase"/>
    <property type="match status" value="1"/>
</dbReference>
<dbReference type="Proteomes" id="UP001240984">
    <property type="component" value="Unassembled WGS sequence"/>
</dbReference>
<keyword evidence="2" id="KW-1185">Reference proteome</keyword>
<protein>
    <submittedName>
        <fullName evidence="1">Uncharacterized protein</fullName>
    </submittedName>
</protein>